<dbReference type="GO" id="GO:0008270">
    <property type="term" value="F:zinc ion binding"/>
    <property type="evidence" value="ECO:0007669"/>
    <property type="project" value="UniProtKB-KW"/>
</dbReference>
<evidence type="ECO:0000256" key="8">
    <source>
        <dbReference type="PROSITE-ProRule" id="PRU00042"/>
    </source>
</evidence>
<dbReference type="PROSITE" id="PS00028">
    <property type="entry name" value="ZINC_FINGER_C2H2_1"/>
    <property type="match status" value="5"/>
</dbReference>
<dbReference type="Proteomes" id="UP001201812">
    <property type="component" value="Unassembled WGS sequence"/>
</dbReference>
<dbReference type="Pfam" id="PF00067">
    <property type="entry name" value="p450"/>
    <property type="match status" value="1"/>
</dbReference>
<evidence type="ECO:0000256" key="3">
    <source>
        <dbReference type="ARBA" id="ARBA00022723"/>
    </source>
</evidence>
<dbReference type="PANTHER" id="PTHR24300">
    <property type="entry name" value="CYTOCHROME P450 508A4-RELATED"/>
    <property type="match status" value="1"/>
</dbReference>
<evidence type="ECO:0000256" key="2">
    <source>
        <dbReference type="ARBA" id="ARBA00010617"/>
    </source>
</evidence>
<dbReference type="InterPro" id="IPR036396">
    <property type="entry name" value="Cyt_P450_sf"/>
</dbReference>
<feature type="domain" description="C2H2-type" evidence="9">
    <location>
        <begin position="785"/>
        <end position="813"/>
    </location>
</feature>
<dbReference type="PRINTS" id="PR00463">
    <property type="entry name" value="EP450I"/>
</dbReference>
<dbReference type="PRINTS" id="PR00385">
    <property type="entry name" value="P450"/>
</dbReference>
<keyword evidence="7" id="KW-0349">Heme</keyword>
<dbReference type="PROSITE" id="PS00086">
    <property type="entry name" value="CYTOCHROME_P450"/>
    <property type="match status" value="1"/>
</dbReference>
<evidence type="ECO:0000259" key="9">
    <source>
        <dbReference type="PROSITE" id="PS50157"/>
    </source>
</evidence>
<evidence type="ECO:0000256" key="6">
    <source>
        <dbReference type="ARBA" id="ARBA00023033"/>
    </source>
</evidence>
<gene>
    <name evidence="10" type="ORF">DdX_12901</name>
</gene>
<name>A0AAD4R012_9BILA</name>
<dbReference type="SMART" id="SM00355">
    <property type="entry name" value="ZnF_C2H2"/>
    <property type="match status" value="8"/>
</dbReference>
<accession>A0AAD4R012</accession>
<dbReference type="SUPFAM" id="SSF57667">
    <property type="entry name" value="beta-beta-alpha zinc fingers"/>
    <property type="match status" value="2"/>
</dbReference>
<dbReference type="Gene3D" id="1.10.630.10">
    <property type="entry name" value="Cytochrome P450"/>
    <property type="match status" value="1"/>
</dbReference>
<keyword evidence="6" id="KW-0503">Monooxygenase</keyword>
<dbReference type="InterPro" id="IPR017972">
    <property type="entry name" value="Cyt_P450_CS"/>
</dbReference>
<evidence type="ECO:0000256" key="1">
    <source>
        <dbReference type="ARBA" id="ARBA00001971"/>
    </source>
</evidence>
<keyword evidence="11" id="KW-1185">Reference proteome</keyword>
<proteinExistence type="inferred from homology"/>
<protein>
    <submittedName>
        <fullName evidence="10">Cytochrome p450 domain-containing protein</fullName>
    </submittedName>
</protein>
<dbReference type="CDD" id="cd20617">
    <property type="entry name" value="CYP1_2-like"/>
    <property type="match status" value="1"/>
</dbReference>
<dbReference type="InterPro" id="IPR013087">
    <property type="entry name" value="Znf_C2H2_type"/>
</dbReference>
<dbReference type="GO" id="GO:0020037">
    <property type="term" value="F:heme binding"/>
    <property type="evidence" value="ECO:0007669"/>
    <property type="project" value="InterPro"/>
</dbReference>
<dbReference type="EMBL" id="JAKKPZ010000046">
    <property type="protein sequence ID" value="KAI1706691.1"/>
    <property type="molecule type" value="Genomic_DNA"/>
</dbReference>
<feature type="binding site" description="axial binding residue" evidence="7">
    <location>
        <position position="439"/>
    </location>
    <ligand>
        <name>heme</name>
        <dbReference type="ChEBI" id="CHEBI:30413"/>
    </ligand>
    <ligandPart>
        <name>Fe</name>
        <dbReference type="ChEBI" id="CHEBI:18248"/>
    </ligandPart>
</feature>
<dbReference type="SUPFAM" id="SSF48264">
    <property type="entry name" value="Cytochrome P450"/>
    <property type="match status" value="1"/>
</dbReference>
<comment type="similarity">
    <text evidence="2">Belongs to the cytochrome P450 family.</text>
</comment>
<dbReference type="InterPro" id="IPR036236">
    <property type="entry name" value="Znf_C2H2_sf"/>
</dbReference>
<keyword evidence="5 7" id="KW-0408">Iron</keyword>
<dbReference type="InterPro" id="IPR002401">
    <property type="entry name" value="Cyt_P450_E_grp-I"/>
</dbReference>
<dbReference type="InterPro" id="IPR001128">
    <property type="entry name" value="Cyt_P450"/>
</dbReference>
<keyword evidence="3 7" id="KW-0479">Metal-binding</keyword>
<keyword evidence="8" id="KW-0862">Zinc</keyword>
<keyword evidence="8" id="KW-0863">Zinc-finger</keyword>
<dbReference type="GO" id="GO:0005737">
    <property type="term" value="C:cytoplasm"/>
    <property type="evidence" value="ECO:0007669"/>
    <property type="project" value="TreeGrafter"/>
</dbReference>
<comment type="cofactor">
    <cofactor evidence="1 7">
        <name>heme</name>
        <dbReference type="ChEBI" id="CHEBI:30413"/>
    </cofactor>
</comment>
<comment type="caution">
    <text evidence="10">The sequence shown here is derived from an EMBL/GenBank/DDBJ whole genome shotgun (WGS) entry which is preliminary data.</text>
</comment>
<dbReference type="Gene3D" id="3.30.160.60">
    <property type="entry name" value="Classic Zinc Finger"/>
    <property type="match status" value="3"/>
</dbReference>
<dbReference type="GO" id="GO:0006082">
    <property type="term" value="P:organic acid metabolic process"/>
    <property type="evidence" value="ECO:0007669"/>
    <property type="project" value="TreeGrafter"/>
</dbReference>
<feature type="domain" description="C2H2-type" evidence="9">
    <location>
        <begin position="867"/>
        <end position="895"/>
    </location>
</feature>
<dbReference type="GO" id="GO:0005506">
    <property type="term" value="F:iron ion binding"/>
    <property type="evidence" value="ECO:0007669"/>
    <property type="project" value="InterPro"/>
</dbReference>
<keyword evidence="4" id="KW-0560">Oxidoreductase</keyword>
<dbReference type="PANTHER" id="PTHR24300:SF369">
    <property type="entry name" value="CYTOCHROME P450 FAMILY"/>
    <property type="match status" value="1"/>
</dbReference>
<dbReference type="GO" id="GO:0006805">
    <property type="term" value="P:xenobiotic metabolic process"/>
    <property type="evidence" value="ECO:0007669"/>
    <property type="project" value="TreeGrafter"/>
</dbReference>
<dbReference type="PROSITE" id="PS50157">
    <property type="entry name" value="ZINC_FINGER_C2H2_2"/>
    <property type="match status" value="3"/>
</dbReference>
<feature type="domain" description="C2H2-type" evidence="9">
    <location>
        <begin position="814"/>
        <end position="838"/>
    </location>
</feature>
<evidence type="ECO:0000313" key="10">
    <source>
        <dbReference type="EMBL" id="KAI1706691.1"/>
    </source>
</evidence>
<evidence type="ECO:0000256" key="4">
    <source>
        <dbReference type="ARBA" id="ARBA00023002"/>
    </source>
</evidence>
<evidence type="ECO:0000313" key="11">
    <source>
        <dbReference type="Proteomes" id="UP001201812"/>
    </source>
</evidence>
<evidence type="ECO:0000256" key="5">
    <source>
        <dbReference type="ARBA" id="ARBA00023004"/>
    </source>
</evidence>
<sequence>MGWQLSGWELSGSSCPCPTNNHDLMSKSVSKCIKRQMVMEMDEIEVIFDTCQKERLVFSEDPMIAVCDYNIIMETFQKDGDAYAGRPDRDVFNKFLKGETNGVLGTEGDKWLEHRRFVIRILRDFGLGQNLMQERVLDEISSFINSLSEEVGASPSKEIRLDNHIDVVVGSIINSLLFGYRFAGENLEEFFVLKALMKEVFASFGDYRIAPTIYKPNLFHKLPIFGTALQDLRTSIRKLDGFFENQIVEHEKDIDLQTNSSPTDFVEAFLREAKKRDEEGVQHTFTRNQLRNVCFDIWAAGQETTSTTLAWGVAYMILNPEVQTKLHKELDAVIGTTDRLITVADRQNLPYTNAVIAEFQRTANLLSQNVFHKTVKDVIVGGYRIPKGATIIPQISCVLYNENIFSNPRQFNPDRFIDENGSFKKVDELIPFSIGKRQCLGESLARMELFLFVANMFNHFKVGHILSYLNQMYKSQNPDLDELRALLKDAVQKQMEERAAKKFEKQLEGVAATITQLQNPEKCKERITLNEAGHVINGSIKPKPVNSAVVVTPQPVVIRTQATDEIAGAVAHPTKPSEIRKLIRSKMIRCKRCKNRFLEKNLYERHLRDKHQVDHLVYVIKQEEERQQRRKEELEARRIEEITTGGFIPPENEIDSSNYDVEIDEIPLPGELTGGVPARFNKYGVVYQPKRVYTKKISPQCPFCDKRYKDEPNLTKHIAKKHPECVEFVQCLKCFKALPSKEDLDSHMCEMIFICFECTPIRNLCTDVRLYEHRRRFHRGDKSGFKCDLCNKKFLTPRDVKRHKKMSHVFEKTYNCHFCEELFTSPCDVVKHERIHTGIIEFKCKICDYKCNRFLPMEHHKRDEHGYVCSVCQEKFAEYGDLKSHTLTGHGGYLSSEFQTGYIESPRVWVMFKGE</sequence>
<dbReference type="InterPro" id="IPR050182">
    <property type="entry name" value="Cytochrome_P450_fam2"/>
</dbReference>
<reference evidence="10" key="1">
    <citation type="submission" date="2022-01" db="EMBL/GenBank/DDBJ databases">
        <title>Genome Sequence Resource for Two Populations of Ditylenchus destructor, the Migratory Endoparasitic Phytonematode.</title>
        <authorList>
            <person name="Zhang H."/>
            <person name="Lin R."/>
            <person name="Xie B."/>
        </authorList>
    </citation>
    <scope>NUCLEOTIDE SEQUENCE</scope>
    <source>
        <strain evidence="10">BazhouSP</strain>
    </source>
</reference>
<dbReference type="FunFam" id="1.10.630.10:FF:000036">
    <property type="entry name" value="CYtochrome P450 family"/>
    <property type="match status" value="1"/>
</dbReference>
<dbReference type="Pfam" id="PF00096">
    <property type="entry name" value="zf-C2H2"/>
    <property type="match status" value="1"/>
</dbReference>
<evidence type="ECO:0000256" key="7">
    <source>
        <dbReference type="PIRSR" id="PIRSR602401-1"/>
    </source>
</evidence>
<dbReference type="GO" id="GO:0016712">
    <property type="term" value="F:oxidoreductase activity, acting on paired donors, with incorporation or reduction of molecular oxygen, reduced flavin or flavoprotein as one donor, and incorporation of one atom of oxygen"/>
    <property type="evidence" value="ECO:0007669"/>
    <property type="project" value="TreeGrafter"/>
</dbReference>
<organism evidence="10 11">
    <name type="scientific">Ditylenchus destructor</name>
    <dbReference type="NCBI Taxonomy" id="166010"/>
    <lineage>
        <taxon>Eukaryota</taxon>
        <taxon>Metazoa</taxon>
        <taxon>Ecdysozoa</taxon>
        <taxon>Nematoda</taxon>
        <taxon>Chromadorea</taxon>
        <taxon>Rhabditida</taxon>
        <taxon>Tylenchina</taxon>
        <taxon>Tylenchomorpha</taxon>
        <taxon>Sphaerularioidea</taxon>
        <taxon>Anguinidae</taxon>
        <taxon>Anguininae</taxon>
        <taxon>Ditylenchus</taxon>
    </lineage>
</organism>
<dbReference type="AlphaFoldDB" id="A0AAD4R012"/>